<dbReference type="Proteomes" id="UP001175000">
    <property type="component" value="Unassembled WGS sequence"/>
</dbReference>
<feature type="compositionally biased region" description="Polar residues" evidence="1">
    <location>
        <begin position="111"/>
        <end position="133"/>
    </location>
</feature>
<proteinExistence type="predicted"/>
<feature type="region of interest" description="Disordered" evidence="1">
    <location>
        <begin position="410"/>
        <end position="562"/>
    </location>
</feature>
<dbReference type="AlphaFoldDB" id="A0AA39X4K5"/>
<accession>A0AA39X4K5</accession>
<feature type="compositionally biased region" description="Basic residues" evidence="1">
    <location>
        <begin position="47"/>
        <end position="61"/>
    </location>
</feature>
<feature type="region of interest" description="Disordered" evidence="1">
    <location>
        <begin position="1"/>
        <end position="185"/>
    </location>
</feature>
<feature type="compositionally biased region" description="Low complexity" evidence="1">
    <location>
        <begin position="62"/>
        <end position="72"/>
    </location>
</feature>
<evidence type="ECO:0000256" key="1">
    <source>
        <dbReference type="SAM" id="MobiDB-lite"/>
    </source>
</evidence>
<feature type="compositionally biased region" description="Low complexity" evidence="1">
    <location>
        <begin position="1"/>
        <end position="21"/>
    </location>
</feature>
<protein>
    <submittedName>
        <fullName evidence="2">Uncharacterized protein</fullName>
    </submittedName>
</protein>
<feature type="compositionally biased region" description="Basic residues" evidence="1">
    <location>
        <begin position="272"/>
        <end position="281"/>
    </location>
</feature>
<evidence type="ECO:0000313" key="2">
    <source>
        <dbReference type="EMBL" id="KAK0627100.1"/>
    </source>
</evidence>
<name>A0AA39X4K5_9PEZI</name>
<feature type="compositionally biased region" description="Basic and acidic residues" evidence="1">
    <location>
        <begin position="159"/>
        <end position="185"/>
    </location>
</feature>
<feature type="compositionally biased region" description="Polar residues" evidence="1">
    <location>
        <begin position="282"/>
        <end position="304"/>
    </location>
</feature>
<reference evidence="2" key="1">
    <citation type="submission" date="2023-06" db="EMBL/GenBank/DDBJ databases">
        <title>Genome-scale phylogeny and comparative genomics of the fungal order Sordariales.</title>
        <authorList>
            <consortium name="Lawrence Berkeley National Laboratory"/>
            <person name="Hensen N."/>
            <person name="Bonometti L."/>
            <person name="Westerberg I."/>
            <person name="Brannstrom I.O."/>
            <person name="Guillou S."/>
            <person name="Cros-Aarteil S."/>
            <person name="Calhoun S."/>
            <person name="Haridas S."/>
            <person name="Kuo A."/>
            <person name="Mondo S."/>
            <person name="Pangilinan J."/>
            <person name="Riley R."/>
            <person name="Labutti K."/>
            <person name="Andreopoulos B."/>
            <person name="Lipzen A."/>
            <person name="Chen C."/>
            <person name="Yanf M."/>
            <person name="Daum C."/>
            <person name="Ng V."/>
            <person name="Clum A."/>
            <person name="Steindorff A."/>
            <person name="Ohm R."/>
            <person name="Martin F."/>
            <person name="Silar P."/>
            <person name="Natvig D."/>
            <person name="Lalanne C."/>
            <person name="Gautier V."/>
            <person name="Ament-Velasquez S.L."/>
            <person name="Kruys A."/>
            <person name="Hutchinson M.I."/>
            <person name="Powell A.J."/>
            <person name="Barry K."/>
            <person name="Miller A.N."/>
            <person name="Grigoriev I.V."/>
            <person name="Debuchy R."/>
            <person name="Gladieux P."/>
            <person name="Thoren M.H."/>
            <person name="Johannesson H."/>
        </authorList>
    </citation>
    <scope>NUCLEOTIDE SEQUENCE</scope>
    <source>
        <strain evidence="2">CBS 606.72</strain>
    </source>
</reference>
<comment type="caution">
    <text evidence="2">The sequence shown here is derived from an EMBL/GenBank/DDBJ whole genome shotgun (WGS) entry which is preliminary data.</text>
</comment>
<gene>
    <name evidence="2" type="ORF">B0T14DRAFT_127424</name>
</gene>
<feature type="compositionally biased region" description="Polar residues" evidence="1">
    <location>
        <begin position="426"/>
        <end position="435"/>
    </location>
</feature>
<evidence type="ECO:0000313" key="3">
    <source>
        <dbReference type="Proteomes" id="UP001175000"/>
    </source>
</evidence>
<feature type="compositionally biased region" description="Basic and acidic residues" evidence="1">
    <location>
        <begin position="410"/>
        <end position="423"/>
    </location>
</feature>
<feature type="region of interest" description="Disordered" evidence="1">
    <location>
        <begin position="200"/>
        <end position="356"/>
    </location>
</feature>
<sequence length="562" mass="63240">MWQPTFSQTQDPQPPTQTVSQEPRLDQARNAMGLKILPQDEESIRNFHNKQSKRDRSRKPRSISPKSRSPISRNRRERRSPIRPPGSVSPRLTSEAAEIQSRRPQEHELSVQHNQVPEGSAQQTIQNPLQNEILSPDPILPRPKRKAAEQLSIASNDIRTPRRGERSRLLSRESTNDVQTPRRSERFRLRDEIQTPRRSERLRLRDEIQTPRRSERLRLRTPHQPLDHRSVLQHRRKAKWADPIKKPGRAKAGSSKRSPVLPPFQLASPPKNRAKNGKRRAIQTNQSEVLKKQNGSDLRASSETPLPLPSDGPSAAPIEHAHEHPELNVNRGVPRTRKEPEAVSPLSEKTPGFPQDDIPERAETPAQLPVSPSGSVSIISQIEQARLEFKNKTALLKHLFSHQTVPHEDGYIEQADGKGKGKEIQVNVSQSTRLTKSADPPQDALKPRRHEVRSERSAAHPGGKGQPRPPIHPPGTSEFRTPGTSGGGLPTTHPITSSSERSPTRQRRSAVHPPGPSTSSSKRVNPKNAEFPNHPHRTGEVETFSETRLGKPRSYDTEDEEE</sequence>
<organism evidence="2 3">
    <name type="scientific">Immersiella caudata</name>
    <dbReference type="NCBI Taxonomy" id="314043"/>
    <lineage>
        <taxon>Eukaryota</taxon>
        <taxon>Fungi</taxon>
        <taxon>Dikarya</taxon>
        <taxon>Ascomycota</taxon>
        <taxon>Pezizomycotina</taxon>
        <taxon>Sordariomycetes</taxon>
        <taxon>Sordariomycetidae</taxon>
        <taxon>Sordariales</taxon>
        <taxon>Lasiosphaeriaceae</taxon>
        <taxon>Immersiella</taxon>
    </lineage>
</organism>
<feature type="compositionally biased region" description="Basic and acidic residues" evidence="1">
    <location>
        <begin position="100"/>
        <end position="110"/>
    </location>
</feature>
<dbReference type="EMBL" id="JAULSU010000002">
    <property type="protein sequence ID" value="KAK0627100.1"/>
    <property type="molecule type" value="Genomic_DNA"/>
</dbReference>
<keyword evidence="3" id="KW-1185">Reference proteome</keyword>
<feature type="compositionally biased region" description="Basic and acidic residues" evidence="1">
    <location>
        <begin position="200"/>
        <end position="218"/>
    </location>
</feature>